<reference evidence="2" key="1">
    <citation type="journal article" date="2014" name="Int. J. Syst. Evol. Microbiol.">
        <title>Complete genome sequence of Corynebacterium casei LMG S-19264T (=DSM 44701T), isolated from a smear-ripened cheese.</title>
        <authorList>
            <consortium name="US DOE Joint Genome Institute (JGI-PGF)"/>
            <person name="Walter F."/>
            <person name="Albersmeier A."/>
            <person name="Kalinowski J."/>
            <person name="Ruckert C."/>
        </authorList>
    </citation>
    <scope>NUCLEOTIDE SEQUENCE</scope>
    <source>
        <strain evidence="2">JCM 19018</strain>
    </source>
</reference>
<dbReference type="OrthoDB" id="380177at2157"/>
<dbReference type="EMBL" id="BMPD01000012">
    <property type="protein sequence ID" value="GGK84422.1"/>
    <property type="molecule type" value="Genomic_DNA"/>
</dbReference>
<accession>A0A830F508</accession>
<protein>
    <submittedName>
        <fullName evidence="2">Uncharacterized protein</fullName>
    </submittedName>
</protein>
<comment type="caution">
    <text evidence="2">The sequence shown here is derived from an EMBL/GenBank/DDBJ whole genome shotgun (WGS) entry which is preliminary data.</text>
</comment>
<dbReference type="RefSeq" id="WP_188980860.1">
    <property type="nucleotide sequence ID" value="NZ_BMPD01000012.1"/>
</dbReference>
<sequence>MKRRSVIIAAAGIVPLSGCSLSPSESDNIQIANQTGQEVWTDISIQSEGGLLSDPQTVYQTRTRQPPTSSYRSTLTDVVPPGEYEVTVTFESVETEQQSDPRTTQWNPTGEASESLIISLGPNFDVEFFTQ</sequence>
<organism evidence="2 3">
    <name type="scientific">Haloarcula sebkhae</name>
    <dbReference type="NCBI Taxonomy" id="932660"/>
    <lineage>
        <taxon>Archaea</taxon>
        <taxon>Methanobacteriati</taxon>
        <taxon>Methanobacteriota</taxon>
        <taxon>Stenosarchaea group</taxon>
        <taxon>Halobacteria</taxon>
        <taxon>Halobacteriales</taxon>
        <taxon>Haloarculaceae</taxon>
        <taxon>Haloarcula</taxon>
    </lineage>
</organism>
<proteinExistence type="predicted"/>
<name>A0A830F508_9EURY</name>
<dbReference type="AlphaFoldDB" id="A0A830F508"/>
<evidence type="ECO:0000313" key="3">
    <source>
        <dbReference type="Proteomes" id="UP000614221"/>
    </source>
</evidence>
<gene>
    <name evidence="2" type="ORF">GCM10009067_40770</name>
</gene>
<feature type="compositionally biased region" description="Polar residues" evidence="1">
    <location>
        <begin position="98"/>
        <end position="112"/>
    </location>
</feature>
<reference evidence="2" key="2">
    <citation type="submission" date="2020-09" db="EMBL/GenBank/DDBJ databases">
        <authorList>
            <person name="Sun Q."/>
            <person name="Ohkuma M."/>
        </authorList>
    </citation>
    <scope>NUCLEOTIDE SEQUENCE</scope>
    <source>
        <strain evidence="2">JCM 19018</strain>
    </source>
</reference>
<evidence type="ECO:0000256" key="1">
    <source>
        <dbReference type="SAM" id="MobiDB-lite"/>
    </source>
</evidence>
<evidence type="ECO:0000313" key="2">
    <source>
        <dbReference type="EMBL" id="GGK84422.1"/>
    </source>
</evidence>
<dbReference type="Proteomes" id="UP000614221">
    <property type="component" value="Unassembled WGS sequence"/>
</dbReference>
<feature type="region of interest" description="Disordered" evidence="1">
    <location>
        <begin position="91"/>
        <end position="116"/>
    </location>
</feature>